<comment type="subcellular location">
    <subcellularLocation>
        <location evidence="1">Membrane</location>
        <topology evidence="1">Multi-pass membrane protein</topology>
    </subcellularLocation>
</comment>
<dbReference type="GO" id="GO:0015276">
    <property type="term" value="F:ligand-gated monoatomic ion channel activity"/>
    <property type="evidence" value="ECO:0007669"/>
    <property type="project" value="InterPro"/>
</dbReference>
<evidence type="ECO:0000256" key="6">
    <source>
        <dbReference type="ARBA" id="ARBA00023136"/>
    </source>
</evidence>
<dbReference type="InterPro" id="IPR015683">
    <property type="entry name" value="Ionotropic_Glu_rcpt"/>
</dbReference>
<proteinExistence type="predicted"/>
<sequence>MKSLQCVLALLFFLTIQKVESNIEWSGNWEGRTNWTEIPDGAFVGPGVGSAQGADFCDVVRDNSIALNDALRGRNLSIASQYGPGFDFFQYDPDKPLSETNPTGMIANVLDELASRAGFSWRSSFVAYNATSADLLVGAGTGKWDRMLKETTRFFDVAVDKWRLTTERLENETVFLHSWFDASLILVDTGDKPEINWFGFADPFGARVWLAIAGTVLSSAIIMIVIESLENRRDGRTMKSWFSDHLYLTTLAFAQQFLFINPTSAAGRVFLASFAFWATLIGATYTANLASLLVENALSSPIQSIESAMDAKLSICIHEGSASETIMETSYPFFKGYPNLVKTKTVPELYERLAEGSCEILVGTRQEYEIFRREEKYGCNLVQAGVELLGGSASFAIEFDPLNCDSVLAHVLNIHLNEMTVDGNMTIFWDDYLNSRNGMCGQISGRRMTEIDDVYGPPRSEPMVSRQLGGAAKTSAASSSSFSEEVPTDTSLTITGMAGVFAVHAVGTGIAILIALYTHFRKTYMQKQQARQKEVFGSDSSKVAKYELDEKYDALKMDMLALVAQMDRFFEEHRETGMHRKSEVQMRSIIEERQSMVLARSSMMMAPSTPNNGRKGGLFDNISSRGSNTPNNTTREVASGHDSDNLESLRLDPLDVSESKECQGEAKSQTPGGAENIYWS</sequence>
<evidence type="ECO:0000256" key="2">
    <source>
        <dbReference type="ARBA" id="ARBA00022448"/>
    </source>
</evidence>
<keyword evidence="9" id="KW-1071">Ligand-gated ion channel</keyword>
<feature type="compositionally biased region" description="Basic and acidic residues" evidence="11">
    <location>
        <begin position="638"/>
        <end position="664"/>
    </location>
</feature>
<feature type="region of interest" description="Disordered" evidence="11">
    <location>
        <begin position="605"/>
        <end position="680"/>
    </location>
</feature>
<feature type="transmembrane region" description="Helical" evidence="12">
    <location>
        <begin position="496"/>
        <end position="517"/>
    </location>
</feature>
<evidence type="ECO:0000256" key="7">
    <source>
        <dbReference type="ARBA" id="ARBA00023170"/>
    </source>
</evidence>
<keyword evidence="5" id="KW-0406">Ion transport</keyword>
<evidence type="ECO:0000256" key="5">
    <source>
        <dbReference type="ARBA" id="ARBA00023065"/>
    </source>
</evidence>
<evidence type="ECO:0000256" key="11">
    <source>
        <dbReference type="SAM" id="MobiDB-lite"/>
    </source>
</evidence>
<evidence type="ECO:0000256" key="1">
    <source>
        <dbReference type="ARBA" id="ARBA00004141"/>
    </source>
</evidence>
<dbReference type="EMBL" id="CAKOGP040001758">
    <property type="protein sequence ID" value="CAJ1948883.1"/>
    <property type="molecule type" value="Genomic_DNA"/>
</dbReference>
<name>A0AAD2FQ27_9STRA</name>
<reference evidence="15" key="1">
    <citation type="submission" date="2023-08" db="EMBL/GenBank/DDBJ databases">
        <authorList>
            <person name="Audoor S."/>
            <person name="Bilcke G."/>
        </authorList>
    </citation>
    <scope>NUCLEOTIDE SEQUENCE</scope>
</reference>
<dbReference type="AlphaFoldDB" id="A0AAD2FQ27"/>
<evidence type="ECO:0000313" key="16">
    <source>
        <dbReference type="Proteomes" id="UP001295423"/>
    </source>
</evidence>
<evidence type="ECO:0000256" key="8">
    <source>
        <dbReference type="ARBA" id="ARBA00023180"/>
    </source>
</evidence>
<dbReference type="PANTHER" id="PTHR18966">
    <property type="entry name" value="IONOTROPIC GLUTAMATE RECEPTOR"/>
    <property type="match status" value="1"/>
</dbReference>
<keyword evidence="4 12" id="KW-1133">Transmembrane helix</keyword>
<keyword evidence="6 12" id="KW-0472">Membrane</keyword>
<evidence type="ECO:0000256" key="3">
    <source>
        <dbReference type="ARBA" id="ARBA00022692"/>
    </source>
</evidence>
<evidence type="ECO:0000259" key="14">
    <source>
        <dbReference type="Pfam" id="PF00060"/>
    </source>
</evidence>
<feature type="signal peptide" evidence="13">
    <location>
        <begin position="1"/>
        <end position="21"/>
    </location>
</feature>
<evidence type="ECO:0000256" key="13">
    <source>
        <dbReference type="SAM" id="SignalP"/>
    </source>
</evidence>
<evidence type="ECO:0000313" key="15">
    <source>
        <dbReference type="EMBL" id="CAJ1948883.1"/>
    </source>
</evidence>
<keyword evidence="2" id="KW-0813">Transport</keyword>
<dbReference type="InterPro" id="IPR001320">
    <property type="entry name" value="Iontro_rcpt_C"/>
</dbReference>
<dbReference type="Gene3D" id="1.10.287.70">
    <property type="match status" value="1"/>
</dbReference>
<feature type="compositionally biased region" description="Polar residues" evidence="11">
    <location>
        <begin position="621"/>
        <end position="636"/>
    </location>
</feature>
<feature type="domain" description="Ionotropic glutamate receptor C-terminal" evidence="14">
    <location>
        <begin position="207"/>
        <end position="507"/>
    </location>
</feature>
<gene>
    <name evidence="15" type="ORF">CYCCA115_LOCUS11816</name>
</gene>
<keyword evidence="7" id="KW-0675">Receptor</keyword>
<evidence type="ECO:0000256" key="12">
    <source>
        <dbReference type="SAM" id="Phobius"/>
    </source>
</evidence>
<organism evidence="15 16">
    <name type="scientific">Cylindrotheca closterium</name>
    <dbReference type="NCBI Taxonomy" id="2856"/>
    <lineage>
        <taxon>Eukaryota</taxon>
        <taxon>Sar</taxon>
        <taxon>Stramenopiles</taxon>
        <taxon>Ochrophyta</taxon>
        <taxon>Bacillariophyta</taxon>
        <taxon>Bacillariophyceae</taxon>
        <taxon>Bacillariophycidae</taxon>
        <taxon>Bacillariales</taxon>
        <taxon>Bacillariaceae</taxon>
        <taxon>Cylindrotheca</taxon>
    </lineage>
</organism>
<comment type="caution">
    <text evidence="15">The sequence shown here is derived from an EMBL/GenBank/DDBJ whole genome shotgun (WGS) entry which is preliminary data.</text>
</comment>
<evidence type="ECO:0000256" key="4">
    <source>
        <dbReference type="ARBA" id="ARBA00022989"/>
    </source>
</evidence>
<dbReference type="Proteomes" id="UP001295423">
    <property type="component" value="Unassembled WGS sequence"/>
</dbReference>
<keyword evidence="8" id="KW-0325">Glycoprotein</keyword>
<keyword evidence="3 12" id="KW-0812">Transmembrane</keyword>
<dbReference type="GO" id="GO:0016020">
    <property type="term" value="C:membrane"/>
    <property type="evidence" value="ECO:0007669"/>
    <property type="project" value="UniProtKB-SubCell"/>
</dbReference>
<protein>
    <recommendedName>
        <fullName evidence="14">Ionotropic glutamate receptor C-terminal domain-containing protein</fullName>
    </recommendedName>
</protein>
<dbReference type="SUPFAM" id="SSF53850">
    <property type="entry name" value="Periplasmic binding protein-like II"/>
    <property type="match status" value="1"/>
</dbReference>
<keyword evidence="13" id="KW-0732">Signal</keyword>
<evidence type="ECO:0000256" key="9">
    <source>
        <dbReference type="ARBA" id="ARBA00023286"/>
    </source>
</evidence>
<keyword evidence="16" id="KW-1185">Reference proteome</keyword>
<dbReference type="Pfam" id="PF00060">
    <property type="entry name" value="Lig_chan"/>
    <property type="match status" value="1"/>
</dbReference>
<feature type="transmembrane region" description="Helical" evidence="12">
    <location>
        <begin position="208"/>
        <end position="229"/>
    </location>
</feature>
<feature type="chain" id="PRO_5042000907" description="Ionotropic glutamate receptor C-terminal domain-containing protein" evidence="13">
    <location>
        <begin position="22"/>
        <end position="680"/>
    </location>
</feature>
<evidence type="ECO:0000256" key="10">
    <source>
        <dbReference type="ARBA" id="ARBA00023303"/>
    </source>
</evidence>
<accession>A0AAD2FQ27</accession>
<keyword evidence="10" id="KW-0407">Ion channel</keyword>
<feature type="transmembrane region" description="Helical" evidence="12">
    <location>
        <begin position="269"/>
        <end position="294"/>
    </location>
</feature>